<dbReference type="SUPFAM" id="SSF109854">
    <property type="entry name" value="DinB/YfiT-like putative metalloenzymes"/>
    <property type="match status" value="1"/>
</dbReference>
<keyword evidence="2" id="KW-0670">Pyruvate</keyword>
<dbReference type="EMBL" id="WOFH01000008">
    <property type="protein sequence ID" value="MUN39602.1"/>
    <property type="molecule type" value="Genomic_DNA"/>
</dbReference>
<evidence type="ECO:0000313" key="2">
    <source>
        <dbReference type="EMBL" id="MUN39602.1"/>
    </source>
</evidence>
<organism evidence="2 3">
    <name type="scientific">Actinomadura litoris</name>
    <dbReference type="NCBI Taxonomy" id="2678616"/>
    <lineage>
        <taxon>Bacteria</taxon>
        <taxon>Bacillati</taxon>
        <taxon>Actinomycetota</taxon>
        <taxon>Actinomycetes</taxon>
        <taxon>Streptosporangiales</taxon>
        <taxon>Thermomonosporaceae</taxon>
        <taxon>Actinomadura</taxon>
    </lineage>
</organism>
<gene>
    <name evidence="2" type="ORF">GNZ18_23820</name>
</gene>
<dbReference type="InterPro" id="IPR017517">
    <property type="entry name" value="Maleyloyr_isom"/>
</dbReference>
<protein>
    <submittedName>
        <fullName evidence="2">Maleylpyruvate isomerase family mycothiol-dependent enzyme</fullName>
    </submittedName>
</protein>
<dbReference type="Proteomes" id="UP000432015">
    <property type="component" value="Unassembled WGS sequence"/>
</dbReference>
<dbReference type="PANTHER" id="PTHR40758:SF1">
    <property type="entry name" value="CONSERVED PROTEIN"/>
    <property type="match status" value="1"/>
</dbReference>
<reference evidence="2 3" key="1">
    <citation type="submission" date="2019-11" db="EMBL/GenBank/DDBJ databases">
        <authorList>
            <person name="Cao P."/>
        </authorList>
    </citation>
    <scope>NUCLEOTIDE SEQUENCE [LARGE SCALE GENOMIC DNA]</scope>
    <source>
        <strain evidence="2 3">NEAU-AAG5</strain>
    </source>
</reference>
<keyword evidence="2" id="KW-0413">Isomerase</keyword>
<comment type="caution">
    <text evidence="2">The sequence shown here is derived from an EMBL/GenBank/DDBJ whole genome shotgun (WGS) entry which is preliminary data.</text>
</comment>
<dbReference type="InterPro" id="IPR034660">
    <property type="entry name" value="DinB/YfiT-like"/>
</dbReference>
<dbReference type="Pfam" id="PF11716">
    <property type="entry name" value="MDMPI_N"/>
    <property type="match status" value="1"/>
</dbReference>
<dbReference type="InterPro" id="IPR024344">
    <property type="entry name" value="MDMPI_metal-binding"/>
</dbReference>
<evidence type="ECO:0000313" key="3">
    <source>
        <dbReference type="Proteomes" id="UP000432015"/>
    </source>
</evidence>
<proteinExistence type="predicted"/>
<accession>A0A7K1L598</accession>
<dbReference type="GO" id="GO:0016853">
    <property type="term" value="F:isomerase activity"/>
    <property type="evidence" value="ECO:0007669"/>
    <property type="project" value="UniProtKB-KW"/>
</dbReference>
<dbReference type="PANTHER" id="PTHR40758">
    <property type="entry name" value="CONSERVED PROTEIN"/>
    <property type="match status" value="1"/>
</dbReference>
<feature type="domain" description="Mycothiol-dependent maleylpyruvate isomerase metal-binding" evidence="1">
    <location>
        <begin position="14"/>
        <end position="133"/>
    </location>
</feature>
<name>A0A7K1L598_9ACTN</name>
<keyword evidence="3" id="KW-1185">Reference proteome</keyword>
<dbReference type="GO" id="GO:0046872">
    <property type="term" value="F:metal ion binding"/>
    <property type="evidence" value="ECO:0007669"/>
    <property type="project" value="InterPro"/>
</dbReference>
<dbReference type="NCBIfam" id="TIGR03083">
    <property type="entry name" value="maleylpyruvate isomerase family mycothiol-dependent enzyme"/>
    <property type="match status" value="1"/>
</dbReference>
<evidence type="ECO:0000259" key="1">
    <source>
        <dbReference type="Pfam" id="PF11716"/>
    </source>
</evidence>
<dbReference type="GO" id="GO:0005886">
    <property type="term" value="C:plasma membrane"/>
    <property type="evidence" value="ECO:0007669"/>
    <property type="project" value="TreeGrafter"/>
</dbReference>
<dbReference type="Gene3D" id="1.20.120.450">
    <property type="entry name" value="dinb family like domain"/>
    <property type="match status" value="1"/>
</dbReference>
<dbReference type="RefSeq" id="WP_156218736.1">
    <property type="nucleotide sequence ID" value="NZ_WOFH01000008.1"/>
</dbReference>
<dbReference type="AlphaFoldDB" id="A0A7K1L598"/>
<sequence>MRTPEPARLAEGLRAHTAALAEAVTGADPAAPVPTCPEWRLRDLVGHVGQAHRWTTALVRTGAADAVPDPADADPGPPDVWRGWLNEGAEDLAKAAEDVGPETVVRAFVGPLPVAFWLRRMAHETAVHHADAALATGAAFTIAPDLASDAIREALEFMASPVAEDLRPGLAALRGQDQSIHLDPEDMDNPGWLITRTPEGPRWDHADGETADVSLGAPVRDLLLVFTRRLPLEDADAVVTGERALLDHWLACTAF</sequence>